<dbReference type="CDD" id="cd03225">
    <property type="entry name" value="ABC_cobalt_CbiO_domain1"/>
    <property type="match status" value="2"/>
</dbReference>
<keyword evidence="3 8" id="KW-0812">Transmembrane</keyword>
<organism evidence="10 11">
    <name type="scientific">Treponema succinifaciens (strain ATCC 33096 / DSM 2489 / 6091)</name>
    <dbReference type="NCBI Taxonomy" id="869209"/>
    <lineage>
        <taxon>Bacteria</taxon>
        <taxon>Pseudomonadati</taxon>
        <taxon>Spirochaetota</taxon>
        <taxon>Spirochaetia</taxon>
        <taxon>Spirochaetales</taxon>
        <taxon>Treponemataceae</taxon>
        <taxon>Treponema</taxon>
    </lineage>
</organism>
<gene>
    <name evidence="10" type="ordered locus">Tresu_2341</name>
</gene>
<evidence type="ECO:0000256" key="6">
    <source>
        <dbReference type="ARBA" id="ARBA00022989"/>
    </source>
</evidence>
<keyword evidence="10" id="KW-0378">Hydrolase</keyword>
<dbReference type="InterPro" id="IPR027417">
    <property type="entry name" value="P-loop_NTPase"/>
</dbReference>
<feature type="transmembrane region" description="Helical" evidence="8">
    <location>
        <begin position="585"/>
        <end position="608"/>
    </location>
</feature>
<reference evidence="10 11" key="1">
    <citation type="journal article" date="2011" name="Stand. Genomic Sci.">
        <title>Complete genome sequence of Treponema succinifaciens type strain (6091).</title>
        <authorList>
            <person name="Han C."/>
            <person name="Gronow S."/>
            <person name="Teshima H."/>
            <person name="Lapidus A."/>
            <person name="Nolan M."/>
            <person name="Lucas S."/>
            <person name="Hammon N."/>
            <person name="Deshpande S."/>
            <person name="Cheng J.F."/>
            <person name="Zeytun A."/>
            <person name="Tapia R."/>
            <person name="Goodwin L."/>
            <person name="Pitluck S."/>
            <person name="Liolios K."/>
            <person name="Pagani I."/>
            <person name="Ivanova N."/>
            <person name="Mavromatis K."/>
            <person name="Mikhailova N."/>
            <person name="Huntemann M."/>
            <person name="Pati A."/>
            <person name="Chen A."/>
            <person name="Palaniappan K."/>
            <person name="Land M."/>
            <person name="Hauser L."/>
            <person name="Brambilla E.M."/>
            <person name="Rohde M."/>
            <person name="Goker M."/>
            <person name="Woyke T."/>
            <person name="Bristow J."/>
            <person name="Eisen J.A."/>
            <person name="Markowitz V."/>
            <person name="Hugenholtz P."/>
            <person name="Kyrpides N.C."/>
            <person name="Klenk H.P."/>
            <person name="Detter J.C."/>
        </authorList>
    </citation>
    <scope>NUCLEOTIDE SEQUENCE [LARGE SCALE GENOMIC DNA]</scope>
    <source>
        <strain evidence="11">ATCC 33096 / DSM 2489 / 6091</strain>
    </source>
</reference>
<evidence type="ECO:0000256" key="5">
    <source>
        <dbReference type="ARBA" id="ARBA00022840"/>
    </source>
</evidence>
<dbReference type="PROSITE" id="PS50893">
    <property type="entry name" value="ABC_TRANSPORTER_2"/>
    <property type="match status" value="2"/>
</dbReference>
<dbReference type="GeneID" id="302999453"/>
<proteinExistence type="predicted"/>
<comment type="subcellular location">
    <subcellularLocation>
        <location evidence="1">Membrane</location>
        <topology evidence="1">Multi-pass membrane protein</topology>
    </subcellularLocation>
</comment>
<dbReference type="SMART" id="SM00382">
    <property type="entry name" value="AAA"/>
    <property type="match status" value="2"/>
</dbReference>
<evidence type="ECO:0000256" key="4">
    <source>
        <dbReference type="ARBA" id="ARBA00022741"/>
    </source>
</evidence>
<dbReference type="GO" id="GO:0016887">
    <property type="term" value="F:ATP hydrolysis activity"/>
    <property type="evidence" value="ECO:0007669"/>
    <property type="project" value="InterPro"/>
</dbReference>
<protein>
    <submittedName>
        <fullName evidence="10">Monosaccharide-transporting ATPase</fullName>
        <ecNumber evidence="10">3.6.3.17</ecNumber>
    </submittedName>
</protein>
<reference evidence="11" key="2">
    <citation type="submission" date="2011-04" db="EMBL/GenBank/DDBJ databases">
        <title>The complete genome of chromosome of Treponema succinifaciens DSM 2489.</title>
        <authorList>
            <person name="Lucas S."/>
            <person name="Copeland A."/>
            <person name="Lapidus A."/>
            <person name="Bruce D."/>
            <person name="Goodwin L."/>
            <person name="Pitluck S."/>
            <person name="Peters L."/>
            <person name="Kyrpides N."/>
            <person name="Mavromatis K."/>
            <person name="Ivanova N."/>
            <person name="Ovchinnikova G."/>
            <person name="Teshima H."/>
            <person name="Detter J.C."/>
            <person name="Tapia R."/>
            <person name="Han C."/>
            <person name="Land M."/>
            <person name="Hauser L."/>
            <person name="Markowitz V."/>
            <person name="Cheng J.-F."/>
            <person name="Hugenholtz P."/>
            <person name="Woyke T."/>
            <person name="Wu D."/>
            <person name="Gronow S."/>
            <person name="Wellnitz S."/>
            <person name="Brambilla E."/>
            <person name="Klenk H.-P."/>
            <person name="Eisen J.A."/>
        </authorList>
    </citation>
    <scope>NUCLEOTIDE SEQUENCE [LARGE SCALE GENOMIC DNA]</scope>
    <source>
        <strain evidence="11">ATCC 33096 / DSM 2489 / 6091</strain>
    </source>
</reference>
<dbReference type="eggNOG" id="COG1129">
    <property type="taxonomic scope" value="Bacteria"/>
</dbReference>
<dbReference type="Pfam" id="PF02361">
    <property type="entry name" value="CbiQ"/>
    <property type="match status" value="1"/>
</dbReference>
<dbReference type="OrthoDB" id="9805565at2"/>
<evidence type="ECO:0000256" key="1">
    <source>
        <dbReference type="ARBA" id="ARBA00004141"/>
    </source>
</evidence>
<dbReference type="Proteomes" id="UP000006852">
    <property type="component" value="Chromosome"/>
</dbReference>
<keyword evidence="2" id="KW-0813">Transport</keyword>
<dbReference type="AlphaFoldDB" id="F2NWL5"/>
<accession>F2NWL5</accession>
<name>F2NWL5_TRES6</name>
<keyword evidence="5" id="KW-0067">ATP-binding</keyword>
<dbReference type="EMBL" id="CP002631">
    <property type="protein sequence ID" value="AEB15204.1"/>
    <property type="molecule type" value="Genomic_DNA"/>
</dbReference>
<dbReference type="GO" id="GO:0042626">
    <property type="term" value="F:ATPase-coupled transmembrane transporter activity"/>
    <property type="evidence" value="ECO:0007669"/>
    <property type="project" value="TreeGrafter"/>
</dbReference>
<keyword evidence="4" id="KW-0547">Nucleotide-binding</keyword>
<dbReference type="NCBIfam" id="NF010167">
    <property type="entry name" value="PRK13648.1"/>
    <property type="match status" value="2"/>
</dbReference>
<dbReference type="Pfam" id="PF00005">
    <property type="entry name" value="ABC_tran"/>
    <property type="match status" value="2"/>
</dbReference>
<dbReference type="InterPro" id="IPR003439">
    <property type="entry name" value="ABC_transporter-like_ATP-bd"/>
</dbReference>
<dbReference type="InterPro" id="IPR015856">
    <property type="entry name" value="ABC_transpr_CbiO/EcfA_su"/>
</dbReference>
<keyword evidence="6 8" id="KW-1133">Transmembrane helix</keyword>
<dbReference type="PANTHER" id="PTHR43553">
    <property type="entry name" value="HEAVY METAL TRANSPORTER"/>
    <property type="match status" value="1"/>
</dbReference>
<dbReference type="RefSeq" id="WP_013702456.1">
    <property type="nucleotide sequence ID" value="NC_015385.1"/>
</dbReference>
<dbReference type="KEGG" id="tsu:Tresu_2341"/>
<dbReference type="EC" id="3.6.3.17" evidence="10"/>
<dbReference type="InterPro" id="IPR003339">
    <property type="entry name" value="ABC/ECF_trnsptr_transmembrane"/>
</dbReference>
<feature type="transmembrane region" description="Helical" evidence="8">
    <location>
        <begin position="543"/>
        <end position="565"/>
    </location>
</feature>
<feature type="transmembrane region" description="Helical" evidence="8">
    <location>
        <begin position="502"/>
        <end position="531"/>
    </location>
</feature>
<evidence type="ECO:0000313" key="11">
    <source>
        <dbReference type="Proteomes" id="UP000006852"/>
    </source>
</evidence>
<dbReference type="SUPFAM" id="SSF52540">
    <property type="entry name" value="P-loop containing nucleoside triphosphate hydrolases"/>
    <property type="match status" value="2"/>
</dbReference>
<feature type="transmembrane region" description="Helical" evidence="8">
    <location>
        <begin position="629"/>
        <end position="649"/>
    </location>
</feature>
<feature type="domain" description="ABC transporter" evidence="9">
    <location>
        <begin position="248"/>
        <end position="468"/>
    </location>
</feature>
<dbReference type="InterPro" id="IPR003593">
    <property type="entry name" value="AAA+_ATPase"/>
</dbReference>
<dbReference type="GO" id="GO:0005524">
    <property type="term" value="F:ATP binding"/>
    <property type="evidence" value="ECO:0007669"/>
    <property type="project" value="UniProtKB-KW"/>
</dbReference>
<dbReference type="STRING" id="869209.Tresu_2341"/>
<evidence type="ECO:0000256" key="3">
    <source>
        <dbReference type="ARBA" id="ARBA00022692"/>
    </source>
</evidence>
<dbReference type="InterPro" id="IPR017871">
    <property type="entry name" value="ABC_transporter-like_CS"/>
</dbReference>
<sequence length="705" mass="78060">MPLLELKNVYYEYPHTNKIALDNINFSVSQGEYIAILGLNGSGKSTLARLIAGFFEPLKGEVIKQNGILPGIVFQQPKEQIVAGIVERDTAFGPQNLSMTESEIELRTIECLSVVSLVDKALSKTFELSLGQTQRLAFSGILALFPDLLILDEATAMLDPDSKNQLVEFVNAWNKKGHTVISVTHDLDEALAAKRIIVMDQGQVIFDGSPKEFKETKNIFESIFGIDGEYTSFKSLNSEKNKSAETSLKVQELSFSYGDFSVFKNISFELKKGTLVALTGPSGCGKSTLFECLAGLKKNQGGKIYALSRPVLGLQESEAALFEPYSADDVAFGPKNKNIKGKELFERVKKSMELAGLDYKKYGNLPIVSLSGGEKRKLSVAGLIALDSDILIFDEPTAGLDPVSRKNLLASFRKLAESGKTVLFSTHRFQEAEAADFRLRWEDLISKREENSDSVLGNLREMNLIENALMLEKISKASSVFSSPEKIPPSFINSLSAGKKTFLFLILFFVSILLPFPACIAMIFVNILYSILAKSPLKNAFKIIARLVPWIVIFSLLGIILFPVYEGDRILFSWKMIFVTPRKLLLFAASFVHSVCAIFAIGTYIFTADERQVMDGIAAILKPLTFFKFPVRSVVLIVGIIFRFIPLLLDEFSGIIKTQIIRGTFGNAKGIKKIKSIIPVFVPLVLQTIRKASCLADALTARYFK</sequence>
<dbReference type="PROSITE" id="PS00211">
    <property type="entry name" value="ABC_TRANSPORTER_1"/>
    <property type="match status" value="1"/>
</dbReference>
<dbReference type="InterPro" id="IPR050095">
    <property type="entry name" value="ECF_ABC_transporter_ATP-bd"/>
</dbReference>
<feature type="domain" description="ABC transporter" evidence="9">
    <location>
        <begin position="4"/>
        <end position="226"/>
    </location>
</feature>
<evidence type="ECO:0000259" key="9">
    <source>
        <dbReference type="PROSITE" id="PS50893"/>
    </source>
</evidence>
<dbReference type="HOGENOM" id="CLU_000604_38_1_12"/>
<dbReference type="Gene3D" id="3.40.50.300">
    <property type="entry name" value="P-loop containing nucleotide triphosphate hydrolases"/>
    <property type="match status" value="2"/>
</dbReference>
<evidence type="ECO:0000256" key="8">
    <source>
        <dbReference type="SAM" id="Phobius"/>
    </source>
</evidence>
<keyword evidence="7 8" id="KW-0472">Membrane</keyword>
<dbReference type="GO" id="GO:0043190">
    <property type="term" value="C:ATP-binding cassette (ABC) transporter complex"/>
    <property type="evidence" value="ECO:0007669"/>
    <property type="project" value="TreeGrafter"/>
</dbReference>
<evidence type="ECO:0000256" key="7">
    <source>
        <dbReference type="ARBA" id="ARBA00023136"/>
    </source>
</evidence>
<keyword evidence="11" id="KW-1185">Reference proteome</keyword>
<evidence type="ECO:0000256" key="2">
    <source>
        <dbReference type="ARBA" id="ARBA00022448"/>
    </source>
</evidence>
<evidence type="ECO:0000313" key="10">
    <source>
        <dbReference type="EMBL" id="AEB15204.1"/>
    </source>
</evidence>
<dbReference type="CDD" id="cd16914">
    <property type="entry name" value="EcfT"/>
    <property type="match status" value="1"/>
</dbReference>